<reference evidence="2" key="2">
    <citation type="submission" date="2023-01" db="EMBL/GenBank/DDBJ databases">
        <title>Draft genome sequence of Paraferrimonas sedimenticola strain NBRC 101628.</title>
        <authorList>
            <person name="Sun Q."/>
            <person name="Mori K."/>
        </authorList>
    </citation>
    <scope>NUCLEOTIDE SEQUENCE</scope>
    <source>
        <strain evidence="2">NBRC 101628</strain>
    </source>
</reference>
<evidence type="ECO:0000256" key="1">
    <source>
        <dbReference type="SAM" id="Phobius"/>
    </source>
</evidence>
<evidence type="ECO:0000313" key="3">
    <source>
        <dbReference type="Proteomes" id="UP001161422"/>
    </source>
</evidence>
<keyword evidence="1" id="KW-0812">Transmembrane</keyword>
<gene>
    <name evidence="2" type="ORF">GCM10007895_19420</name>
</gene>
<dbReference type="EMBL" id="BSNC01000005">
    <property type="protein sequence ID" value="GLP96636.1"/>
    <property type="molecule type" value="Genomic_DNA"/>
</dbReference>
<keyword evidence="1" id="KW-0472">Membrane</keyword>
<dbReference type="InterPro" id="IPR003474">
    <property type="entry name" value="Glcn_transporter"/>
</dbReference>
<keyword evidence="1" id="KW-1133">Transmembrane helix</keyword>
<evidence type="ECO:0000313" key="2">
    <source>
        <dbReference type="EMBL" id="GLP96636.1"/>
    </source>
</evidence>
<feature type="transmembrane region" description="Helical" evidence="1">
    <location>
        <begin position="179"/>
        <end position="200"/>
    </location>
</feature>
<feature type="transmembrane region" description="Helical" evidence="1">
    <location>
        <begin position="57"/>
        <end position="80"/>
    </location>
</feature>
<dbReference type="GO" id="GO:0015128">
    <property type="term" value="F:gluconate transmembrane transporter activity"/>
    <property type="evidence" value="ECO:0007669"/>
    <property type="project" value="InterPro"/>
</dbReference>
<name>A0AA37RWH6_9GAMM</name>
<proteinExistence type="predicted"/>
<sequence>MEQLGLLLALAVLIVMALRGINIIVAALTATLIVLVSNGMDIAQGFTESFTFGKLGAFSFMGRFFLLFVAGAVFGTLMARSGYAKSIADTLALRLGSHRALWIIALACAVLTYGGVSAFVVLFTVNALAQQLIVQAGIPKNLMVGAVALGAGTFTLTAMPGTPSLNNILAASALGTDLYAAPLLGIIGSLMMFALGIWYLERKRIALGVTQAAGAPELSEPSETSPHPWWLASLPLFVVILLIALPKLLPEQLPTALSLFDYARAQPIFWPVISLLIGCLAIVLTSKTVRNSLGESLGEGASSSVMPVLNTAMVIGFGSVVSQTQSFQWFVDSMLTLELPPMLSLLSSVSVIAGITGSSSGGLQIFLQTMGQSFVELGLAPEVVHRLAAMASGGLDSLPHCGGVIAFLTIMGSNHKESYKEIAVVSVAIPILVTLVCIGLASLLY</sequence>
<feature type="transmembrane region" description="Helical" evidence="1">
    <location>
        <begin position="6"/>
        <end position="36"/>
    </location>
</feature>
<feature type="transmembrane region" description="Helical" evidence="1">
    <location>
        <begin position="422"/>
        <end position="444"/>
    </location>
</feature>
<feature type="transmembrane region" description="Helical" evidence="1">
    <location>
        <begin position="100"/>
        <end position="129"/>
    </location>
</feature>
<dbReference type="GO" id="GO:0005886">
    <property type="term" value="C:plasma membrane"/>
    <property type="evidence" value="ECO:0007669"/>
    <property type="project" value="TreeGrafter"/>
</dbReference>
<dbReference type="Pfam" id="PF02447">
    <property type="entry name" value="GntP_permease"/>
    <property type="match status" value="1"/>
</dbReference>
<dbReference type="RefSeq" id="WP_095503964.1">
    <property type="nucleotide sequence ID" value="NZ_BSNC01000005.1"/>
</dbReference>
<dbReference type="PANTHER" id="PTHR30354">
    <property type="entry name" value="GNT FAMILY GLUCONATE TRANSPORTER"/>
    <property type="match status" value="1"/>
</dbReference>
<organism evidence="2 3">
    <name type="scientific">Paraferrimonas sedimenticola</name>
    <dbReference type="NCBI Taxonomy" id="375674"/>
    <lineage>
        <taxon>Bacteria</taxon>
        <taxon>Pseudomonadati</taxon>
        <taxon>Pseudomonadota</taxon>
        <taxon>Gammaproteobacteria</taxon>
        <taxon>Alteromonadales</taxon>
        <taxon>Ferrimonadaceae</taxon>
        <taxon>Paraferrimonas</taxon>
    </lineage>
</organism>
<dbReference type="PANTHER" id="PTHR30354:SF7">
    <property type="entry name" value="BLL7963 PROTEIN"/>
    <property type="match status" value="1"/>
</dbReference>
<protein>
    <submittedName>
        <fullName evidence="2">Citrate transporter</fullName>
    </submittedName>
</protein>
<feature type="transmembrane region" description="Helical" evidence="1">
    <location>
        <begin position="268"/>
        <end position="286"/>
    </location>
</feature>
<dbReference type="AlphaFoldDB" id="A0AA37RWH6"/>
<comment type="caution">
    <text evidence="2">The sequence shown here is derived from an EMBL/GenBank/DDBJ whole genome shotgun (WGS) entry which is preliminary data.</text>
</comment>
<feature type="transmembrane region" description="Helical" evidence="1">
    <location>
        <begin position="343"/>
        <end position="367"/>
    </location>
</feature>
<accession>A0AA37RWH6</accession>
<reference evidence="2" key="1">
    <citation type="journal article" date="2014" name="Int. J. Syst. Evol. Microbiol.">
        <title>Complete genome sequence of Corynebacterium casei LMG S-19264T (=DSM 44701T), isolated from a smear-ripened cheese.</title>
        <authorList>
            <consortium name="US DOE Joint Genome Institute (JGI-PGF)"/>
            <person name="Walter F."/>
            <person name="Albersmeier A."/>
            <person name="Kalinowski J."/>
            <person name="Ruckert C."/>
        </authorList>
    </citation>
    <scope>NUCLEOTIDE SEQUENCE</scope>
    <source>
        <strain evidence="2">NBRC 101628</strain>
    </source>
</reference>
<dbReference type="Proteomes" id="UP001161422">
    <property type="component" value="Unassembled WGS sequence"/>
</dbReference>
<keyword evidence="3" id="KW-1185">Reference proteome</keyword>
<feature type="transmembrane region" description="Helical" evidence="1">
    <location>
        <begin position="141"/>
        <end position="159"/>
    </location>
</feature>